<dbReference type="PANTHER" id="PTHR11070:SF2">
    <property type="entry name" value="ATP-DEPENDENT DNA HELICASE SRS2"/>
    <property type="match status" value="1"/>
</dbReference>
<evidence type="ECO:0000256" key="4">
    <source>
        <dbReference type="ARBA" id="ARBA00022840"/>
    </source>
</evidence>
<accession>A0A6C0IYN5</accession>
<sequence>MEELPLISDEQDAIVKNIADGYNVQVSAVAGSGKTTTALYIAKHCLDKKILLLTYNARLKIETREKIEKLKITNMEAHSYHAFLCRYYKAGTNNDKKIKTALKCEKPKIPLTFDLVIVDEAQDITPLLYEVICKMVSDNDKYPQFCIVGDEQQTIYDYHTGQSRADSRYLTFAEQTFSVDERKWQRCQLLTSYRLTTETADFINKCMIRTKRIQTLADKKGIKPEYMIMNPYHGYKIVSLIKSYLTMGYKNEDIFILSGSVNIRSRTPLRGITNMLEKEGIHIYITSREKSDDAEMYRGKIVISTFHKAKGLERKIVFVLNFDNSFFTYGCGRDTENDLICHNYLYVACTRAKEKLIMIHGEKEKYLPFLNIKKLPTRAVTTGKLIKDEEKRKPRENNKIGVTELLRHLSIDVIEHAMTYLKTKTIKKSSKEILDRSDHILSYKKYSYDVSAINGTCIPALYEYQKNEHLTIYDMICSKELKKQTRDQIILYHLDKLKTSKKIRKRVKGGAATFEDIAKTAMVFEAICHGFNFSLNQIKSYDWLSERKIKKLMKRLSHISDKAIYEFPVNIKGIFEKDLCGYIDCIDENILWEFKLVSEISDEHILQTAIYKYLYQFKKDITTKIYNINTKETIEITASQEQLMEMIKYIIHAKYSKKERLTFEEFINGCNIIRDRQEICCI</sequence>
<dbReference type="GO" id="GO:0003677">
    <property type="term" value="F:DNA binding"/>
    <property type="evidence" value="ECO:0007669"/>
    <property type="project" value="InterPro"/>
</dbReference>
<dbReference type="SUPFAM" id="SSF52540">
    <property type="entry name" value="P-loop containing nucleoside triphosphate hydrolases"/>
    <property type="match status" value="1"/>
</dbReference>
<organism evidence="6">
    <name type="scientific">viral metagenome</name>
    <dbReference type="NCBI Taxonomy" id="1070528"/>
    <lineage>
        <taxon>unclassified sequences</taxon>
        <taxon>metagenomes</taxon>
        <taxon>organismal metagenomes</taxon>
    </lineage>
</organism>
<name>A0A6C0IYN5_9ZZZZ</name>
<dbReference type="InterPro" id="IPR014017">
    <property type="entry name" value="DNA_helicase_UvrD-like_C"/>
</dbReference>
<reference evidence="6" key="1">
    <citation type="journal article" date="2020" name="Nature">
        <title>Giant virus diversity and host interactions through global metagenomics.</title>
        <authorList>
            <person name="Schulz F."/>
            <person name="Roux S."/>
            <person name="Paez-Espino D."/>
            <person name="Jungbluth S."/>
            <person name="Walsh D.A."/>
            <person name="Denef V.J."/>
            <person name="McMahon K.D."/>
            <person name="Konstantinidis K.T."/>
            <person name="Eloe-Fadrosh E.A."/>
            <person name="Kyrpides N.C."/>
            <person name="Woyke T."/>
        </authorList>
    </citation>
    <scope>NUCLEOTIDE SEQUENCE</scope>
    <source>
        <strain evidence="6">GVMAG-M-3300024336-7</strain>
    </source>
</reference>
<evidence type="ECO:0000256" key="2">
    <source>
        <dbReference type="ARBA" id="ARBA00022801"/>
    </source>
</evidence>
<keyword evidence="2" id="KW-0378">Hydrolase</keyword>
<evidence type="ECO:0000256" key="3">
    <source>
        <dbReference type="ARBA" id="ARBA00022806"/>
    </source>
</evidence>
<dbReference type="InterPro" id="IPR000212">
    <property type="entry name" value="DNA_helicase_UvrD/REP"/>
</dbReference>
<evidence type="ECO:0000256" key="1">
    <source>
        <dbReference type="ARBA" id="ARBA00022741"/>
    </source>
</evidence>
<dbReference type="GO" id="GO:0043138">
    <property type="term" value="F:3'-5' DNA helicase activity"/>
    <property type="evidence" value="ECO:0007669"/>
    <property type="project" value="TreeGrafter"/>
</dbReference>
<evidence type="ECO:0000313" key="6">
    <source>
        <dbReference type="EMBL" id="QHT96807.1"/>
    </source>
</evidence>
<dbReference type="EMBL" id="MN740267">
    <property type="protein sequence ID" value="QHT96807.1"/>
    <property type="molecule type" value="Genomic_DNA"/>
</dbReference>
<keyword evidence="1" id="KW-0547">Nucleotide-binding</keyword>
<dbReference type="InterPro" id="IPR027417">
    <property type="entry name" value="P-loop_NTPase"/>
</dbReference>
<keyword evidence="3" id="KW-0347">Helicase</keyword>
<evidence type="ECO:0000259" key="5">
    <source>
        <dbReference type="Pfam" id="PF13361"/>
    </source>
</evidence>
<proteinExistence type="predicted"/>
<dbReference type="GO" id="GO:0016787">
    <property type="term" value="F:hydrolase activity"/>
    <property type="evidence" value="ECO:0007669"/>
    <property type="project" value="UniProtKB-KW"/>
</dbReference>
<dbReference type="GO" id="GO:0005524">
    <property type="term" value="F:ATP binding"/>
    <property type="evidence" value="ECO:0007669"/>
    <property type="project" value="UniProtKB-KW"/>
</dbReference>
<dbReference type="Pfam" id="PF13361">
    <property type="entry name" value="UvrD_C"/>
    <property type="match status" value="1"/>
</dbReference>
<dbReference type="GO" id="GO:0000725">
    <property type="term" value="P:recombinational repair"/>
    <property type="evidence" value="ECO:0007669"/>
    <property type="project" value="TreeGrafter"/>
</dbReference>
<dbReference type="Pfam" id="PF13245">
    <property type="entry name" value="AAA_19"/>
    <property type="match status" value="1"/>
</dbReference>
<protein>
    <recommendedName>
        <fullName evidence="5">UvrD-like helicase C-terminal domain-containing protein</fullName>
    </recommendedName>
</protein>
<dbReference type="AlphaFoldDB" id="A0A6C0IYN5"/>
<dbReference type="PANTHER" id="PTHR11070">
    <property type="entry name" value="UVRD / RECB / PCRA DNA HELICASE FAMILY MEMBER"/>
    <property type="match status" value="1"/>
</dbReference>
<dbReference type="Gene3D" id="3.40.50.300">
    <property type="entry name" value="P-loop containing nucleotide triphosphate hydrolases"/>
    <property type="match status" value="2"/>
</dbReference>
<feature type="domain" description="UvrD-like helicase C-terminal" evidence="5">
    <location>
        <begin position="292"/>
        <end position="360"/>
    </location>
</feature>
<keyword evidence="4" id="KW-0067">ATP-binding</keyword>